<protein>
    <submittedName>
        <fullName evidence="1">Uncharacterized protein</fullName>
    </submittedName>
</protein>
<dbReference type="EMBL" id="CP142732">
    <property type="protein sequence ID" value="WUR03997.1"/>
    <property type="molecule type" value="Genomic_DNA"/>
</dbReference>
<evidence type="ECO:0000313" key="1">
    <source>
        <dbReference type="EMBL" id="WUR03997.1"/>
    </source>
</evidence>
<dbReference type="RefSeq" id="XP_065330142.1">
    <property type="nucleotide sequence ID" value="XM_065474070.1"/>
</dbReference>
<organism evidence="1 2">
    <name type="scientific">Vairimorpha necatrix</name>
    <dbReference type="NCBI Taxonomy" id="6039"/>
    <lineage>
        <taxon>Eukaryota</taxon>
        <taxon>Fungi</taxon>
        <taxon>Fungi incertae sedis</taxon>
        <taxon>Microsporidia</taxon>
        <taxon>Nosematidae</taxon>
        <taxon>Vairimorpha</taxon>
    </lineage>
</organism>
<dbReference type="KEGG" id="vnx:VNE69_07066"/>
<dbReference type="GeneID" id="90541822"/>
<dbReference type="Proteomes" id="UP001334084">
    <property type="component" value="Chromosome 7"/>
</dbReference>
<proteinExistence type="predicted"/>
<sequence>MHKKKNKHEREELECLYEIERKIQKKSKIFKASEQYHLSNPSRDAVKNLQGPVQDNDLLCFDVIYDLNRQPIARIDFLKILENSNRINKLKRPGDTQALINQEDTKELKDPRDFNRLSTEEKIIELRNINSIFEKSIDENFHLENKHAENMIDDKNNFVKYAAEKSFDALVSFASKYTNLDLQDIKLQEINVSIEIMPNIKISSPSLFLFLKSKEITPKLFYKIYNKISSILNPSFIIDLLYVNISDYKIFQIKEYYKLYSITGQTDILKYLTGDQNKLLVGKVLFYMGKYLEGYLLLRNTKNILKYKLEYYLNYEKCVRNLREDIYSYKHFLLFVWIKQQNRDTREINQQSRDTREDILNLYKEAVEKYKNIPCKLAYLRYQKMSNNPTILYEDTLNDEIYYENYIITRKSGGNSYKYLSKFKKKLVKKNINWDLLEQEMCYLENKTCKLNNKYYYLYKYKSNRKTGKEDFEIVNGDSLIIMYIYNININIIKAVYNINNYRNGLYWSRTRNIQDFKKRLDEAKEIFQYDQDY</sequence>
<evidence type="ECO:0000313" key="2">
    <source>
        <dbReference type="Proteomes" id="UP001334084"/>
    </source>
</evidence>
<gene>
    <name evidence="1" type="ORF">VNE69_07066</name>
</gene>
<name>A0AAX4JDG4_9MICR</name>
<keyword evidence="2" id="KW-1185">Reference proteome</keyword>
<reference evidence="1" key="1">
    <citation type="journal article" date="2024" name="BMC Genomics">
        <title>Functional annotation of a divergent genome using sequence and structure-based similarity.</title>
        <authorList>
            <person name="Svedberg D."/>
            <person name="Winiger R.R."/>
            <person name="Berg A."/>
            <person name="Sharma H."/>
            <person name="Tellgren-Roth C."/>
            <person name="Debrunner-Vossbrinck B.A."/>
            <person name="Vossbrinck C.R."/>
            <person name="Barandun J."/>
        </authorList>
    </citation>
    <scope>NUCLEOTIDE SEQUENCE</scope>
    <source>
        <strain evidence="1">Illinois isolate</strain>
    </source>
</reference>
<dbReference type="AlphaFoldDB" id="A0AAX4JDG4"/>
<accession>A0AAX4JDG4</accession>